<evidence type="ECO:0000313" key="3">
    <source>
        <dbReference type="Proteomes" id="UP000004754"/>
    </source>
</evidence>
<dbReference type="RefSeq" id="WP_006599448.1">
    <property type="nucleotide sequence ID" value="NZ_GL622359.1"/>
</dbReference>
<dbReference type="GO" id="GO:0008982">
    <property type="term" value="F:protein-N(PI)-phosphohistidine-sugar phosphotransferase activity"/>
    <property type="evidence" value="ECO:0007669"/>
    <property type="project" value="InterPro"/>
</dbReference>
<name>E6MJ41_9FIRM</name>
<dbReference type="SUPFAM" id="SSF141530">
    <property type="entry name" value="PTSIIA/GutA-like"/>
    <property type="match status" value="1"/>
</dbReference>
<dbReference type="PROSITE" id="PS51097">
    <property type="entry name" value="PTS_EIIA_TYPE_5"/>
    <property type="match status" value="1"/>
</dbReference>
<keyword evidence="3" id="KW-1185">Reference proteome</keyword>
<evidence type="ECO:0000313" key="2">
    <source>
        <dbReference type="EMBL" id="EFV00861.1"/>
    </source>
</evidence>
<gene>
    <name evidence="2" type="ORF">HMP0721_2026</name>
</gene>
<dbReference type="GO" id="GO:0016301">
    <property type="term" value="F:kinase activity"/>
    <property type="evidence" value="ECO:0007669"/>
    <property type="project" value="TreeGrafter"/>
</dbReference>
<proteinExistence type="predicted"/>
<organism evidence="2 3">
    <name type="scientific">Pseudoramibacter alactolyticus ATCC 23263</name>
    <dbReference type="NCBI Taxonomy" id="887929"/>
    <lineage>
        <taxon>Bacteria</taxon>
        <taxon>Bacillati</taxon>
        <taxon>Bacillota</taxon>
        <taxon>Clostridia</taxon>
        <taxon>Eubacteriales</taxon>
        <taxon>Eubacteriaceae</taxon>
        <taxon>Pseudoramibacter</taxon>
    </lineage>
</organism>
<reference evidence="2 3" key="1">
    <citation type="submission" date="2010-12" db="EMBL/GenBank/DDBJ databases">
        <authorList>
            <person name="Muzny D."/>
            <person name="Qin X."/>
            <person name="Deng J."/>
            <person name="Jiang H."/>
            <person name="Liu Y."/>
            <person name="Qu J."/>
            <person name="Song X.-Z."/>
            <person name="Zhang L."/>
            <person name="Thornton R."/>
            <person name="Coyle M."/>
            <person name="Francisco L."/>
            <person name="Jackson L."/>
            <person name="Javaid M."/>
            <person name="Korchina V."/>
            <person name="Kovar C."/>
            <person name="Mata R."/>
            <person name="Mathew T."/>
            <person name="Ngo R."/>
            <person name="Nguyen L."/>
            <person name="Nguyen N."/>
            <person name="Okwuonu G."/>
            <person name="Ongeri F."/>
            <person name="Pham C."/>
            <person name="Simmons D."/>
            <person name="Wilczek-Boney K."/>
            <person name="Hale W."/>
            <person name="Jakkamsetti A."/>
            <person name="Pham P."/>
            <person name="Ruth R."/>
            <person name="San Lucas F."/>
            <person name="Warren J."/>
            <person name="Zhang J."/>
            <person name="Zhao Z."/>
            <person name="Zhou C."/>
            <person name="Zhu D."/>
            <person name="Lee S."/>
            <person name="Bess C."/>
            <person name="Blankenburg K."/>
            <person name="Forbes L."/>
            <person name="Fu Q."/>
            <person name="Gubbala S."/>
            <person name="Hirani K."/>
            <person name="Jayaseelan J.C."/>
            <person name="Lara F."/>
            <person name="Munidasa M."/>
            <person name="Palculict T."/>
            <person name="Patil S."/>
            <person name="Pu L.-L."/>
            <person name="Saada N."/>
            <person name="Tang L."/>
            <person name="Weissenberger G."/>
            <person name="Zhu Y."/>
            <person name="Hemphill L."/>
            <person name="Shang Y."/>
            <person name="Youmans B."/>
            <person name="Ayvaz T."/>
            <person name="Ross M."/>
            <person name="Santibanez J."/>
            <person name="Aqrawi P."/>
            <person name="Gross S."/>
            <person name="Joshi V."/>
            <person name="Fowler G."/>
            <person name="Nazareth L."/>
            <person name="Reid J."/>
            <person name="Worley K."/>
            <person name="Petrosino J."/>
            <person name="Highlander S."/>
            <person name="Gibbs R."/>
        </authorList>
    </citation>
    <scope>NUCLEOTIDE SEQUENCE [LARGE SCALE GENOMIC DNA]</scope>
    <source>
        <strain evidence="2 3">ATCC 23263</strain>
    </source>
</reference>
<dbReference type="PANTHER" id="PTHR40398">
    <property type="entry name" value="PTS SYSTEM GLUCITOL/SORBITOL-SPECIFIC EIIA COMPONENT"/>
    <property type="match status" value="1"/>
</dbReference>
<dbReference type="GO" id="GO:0009401">
    <property type="term" value="P:phosphoenolpyruvate-dependent sugar phosphotransferase system"/>
    <property type="evidence" value="ECO:0007669"/>
    <property type="project" value="InterPro"/>
</dbReference>
<dbReference type="InterPro" id="IPR036665">
    <property type="entry name" value="PTS_IIA_glucitol/sorbitol_sf"/>
</dbReference>
<dbReference type="OrthoDB" id="5113885at2"/>
<dbReference type="Gene3D" id="2.40.33.40">
    <property type="entry name" value="Phosphotransferase system, glucitol/sorbitol-specific IIA component"/>
    <property type="match status" value="1"/>
</dbReference>
<dbReference type="InterPro" id="IPR004716">
    <property type="entry name" value="PTS_IIA_glucitol/sorbitol-sp"/>
</dbReference>
<sequence>MYISQITAIGPLAAEMAEQQMMVLFGDDAPEAVAEIAVMHSGQTLERDIAPGDEMIVGEQVFTVTAVGGEANRTFRVMGHCTLVFTGAAEVALPGQIALGGGKAPIVRAGEDLMVVFA</sequence>
<accession>E6MJ41</accession>
<dbReference type="eggNOG" id="COG3731">
    <property type="taxonomic scope" value="Bacteria"/>
</dbReference>
<protein>
    <submittedName>
        <fullName evidence="2">PTS system glucitol/sorbitol-specific IIA component</fullName>
    </submittedName>
</protein>
<dbReference type="GO" id="GO:0005737">
    <property type="term" value="C:cytoplasm"/>
    <property type="evidence" value="ECO:0007669"/>
    <property type="project" value="InterPro"/>
</dbReference>
<dbReference type="STRING" id="887929.HMP0721_2026"/>
<dbReference type="EMBL" id="AEQN01000026">
    <property type="protein sequence ID" value="EFV00861.1"/>
    <property type="molecule type" value="Genomic_DNA"/>
</dbReference>
<dbReference type="HOGENOM" id="CLU_138435_2_1_9"/>
<dbReference type="Pfam" id="PF03829">
    <property type="entry name" value="PTSIIA_gutA"/>
    <property type="match status" value="1"/>
</dbReference>
<dbReference type="PANTHER" id="PTHR40398:SF1">
    <property type="entry name" value="PTS SYSTEM GLUCITOL_SORBITOL-SPECIFIC EIIA COMPONENT"/>
    <property type="match status" value="1"/>
</dbReference>
<feature type="modified residue" description="Phosphohistidine; by HPr" evidence="1">
    <location>
        <position position="40"/>
    </location>
</feature>
<comment type="caution">
    <text evidence="2">The sequence shown here is derived from an EMBL/GenBank/DDBJ whole genome shotgun (WGS) entry which is preliminary data.</text>
</comment>
<evidence type="ECO:0000256" key="1">
    <source>
        <dbReference type="PROSITE-ProRule" id="PRU00420"/>
    </source>
</evidence>
<dbReference type="Proteomes" id="UP000004754">
    <property type="component" value="Unassembled WGS sequence"/>
</dbReference>
<dbReference type="AlphaFoldDB" id="E6MJ41"/>